<dbReference type="PANTHER" id="PTHR47501">
    <property type="entry name" value="TRANSPOSASE-RELATED"/>
    <property type="match status" value="1"/>
</dbReference>
<evidence type="ECO:0000256" key="1">
    <source>
        <dbReference type="SAM" id="MobiDB-lite"/>
    </source>
</evidence>
<feature type="compositionally biased region" description="Low complexity" evidence="1">
    <location>
        <begin position="1"/>
        <end position="25"/>
    </location>
</feature>
<comment type="caution">
    <text evidence="2">The sequence shown here is derived from an EMBL/GenBank/DDBJ whole genome shotgun (WGS) entry which is preliminary data.</text>
</comment>
<dbReference type="EMBL" id="PGCI01000001">
    <property type="protein sequence ID" value="PLW52423.1"/>
    <property type="molecule type" value="Genomic_DNA"/>
</dbReference>
<dbReference type="PANTHER" id="PTHR47501:SF5">
    <property type="entry name" value="HAT C-TERMINAL DIMERISATION DOMAIN-CONTAINING PROTEIN"/>
    <property type="match status" value="1"/>
</dbReference>
<organism evidence="2 3">
    <name type="scientific">Puccinia coronata f. sp. avenae</name>
    <dbReference type="NCBI Taxonomy" id="200324"/>
    <lineage>
        <taxon>Eukaryota</taxon>
        <taxon>Fungi</taxon>
        <taxon>Dikarya</taxon>
        <taxon>Basidiomycota</taxon>
        <taxon>Pucciniomycotina</taxon>
        <taxon>Pucciniomycetes</taxon>
        <taxon>Pucciniales</taxon>
        <taxon>Pucciniaceae</taxon>
        <taxon>Puccinia</taxon>
    </lineage>
</organism>
<sequence>MAPSTRASASPRLPSSALPSRPPSRQSTRIITPVKTHANYIWPNSDTQRSLVNVSNAASDQEISSEGHQTPFRSSKRASKSTAVPTSSAPDILEGETSTSKGNTSSKTRKHKRITLDNSDPDVGIMDLTQDSDAENSKATKIPKKTRGAGLKDVNDIGLYFEPPFQGKGKTSGPKLHYKCKWCLNIYKRGKDSRSNLLKHCNWDLTRLACPGRTAAIEGGANLPVTLKEQQAKENAKASSAITKFVQGAAFDNRVLNQMLVIWLIMSAKPWLQIKDDILGISFNYTCRGVKLYSQTWAATKAHILYTNLQKKVMNTLMVR</sequence>
<feature type="region of interest" description="Disordered" evidence="1">
    <location>
        <begin position="1"/>
        <end position="32"/>
    </location>
</feature>
<evidence type="ECO:0000313" key="3">
    <source>
        <dbReference type="Proteomes" id="UP000235392"/>
    </source>
</evidence>
<feature type="region of interest" description="Disordered" evidence="1">
    <location>
        <begin position="54"/>
        <end position="128"/>
    </location>
</feature>
<feature type="compositionally biased region" description="Low complexity" evidence="1">
    <location>
        <begin position="95"/>
        <end position="106"/>
    </location>
</feature>
<proteinExistence type="predicted"/>
<evidence type="ECO:0000313" key="2">
    <source>
        <dbReference type="EMBL" id="PLW52423.1"/>
    </source>
</evidence>
<dbReference type="AlphaFoldDB" id="A0A2N5VR01"/>
<dbReference type="Proteomes" id="UP000235392">
    <property type="component" value="Unassembled WGS sequence"/>
</dbReference>
<feature type="compositionally biased region" description="Polar residues" evidence="1">
    <location>
        <begin position="54"/>
        <end position="73"/>
    </location>
</feature>
<reference evidence="2 3" key="1">
    <citation type="submission" date="2017-11" db="EMBL/GenBank/DDBJ databases">
        <title>De novo assembly and phasing of dikaryotic genomes from two isolates of Puccinia coronata f. sp. avenae, the causal agent of oat crown rust.</title>
        <authorList>
            <person name="Miller M.E."/>
            <person name="Zhang Y."/>
            <person name="Omidvar V."/>
            <person name="Sperschneider J."/>
            <person name="Schwessinger B."/>
            <person name="Raley C."/>
            <person name="Palmer J.M."/>
            <person name="Garnica D."/>
            <person name="Upadhyaya N."/>
            <person name="Rathjen J."/>
            <person name="Taylor J.M."/>
            <person name="Park R.F."/>
            <person name="Dodds P.N."/>
            <person name="Hirsch C.D."/>
            <person name="Kianian S.F."/>
            <person name="Figueroa M."/>
        </authorList>
    </citation>
    <scope>NUCLEOTIDE SEQUENCE [LARGE SCALE GENOMIC DNA]</scope>
    <source>
        <strain evidence="2">12SD80</strain>
    </source>
</reference>
<protein>
    <submittedName>
        <fullName evidence="2">Uncharacterized protein</fullName>
    </submittedName>
</protein>
<feature type="compositionally biased region" description="Polar residues" evidence="1">
    <location>
        <begin position="80"/>
        <end position="89"/>
    </location>
</feature>
<accession>A0A2N5VR01</accession>
<gene>
    <name evidence="2" type="ORF">PCASD_00063</name>
</gene>
<name>A0A2N5VR01_9BASI</name>